<name>A0ABR3NXJ6_9TELE</name>
<proteinExistence type="predicted"/>
<dbReference type="EMBL" id="JAYMGO010000001">
    <property type="protein sequence ID" value="KAL1281774.1"/>
    <property type="molecule type" value="Genomic_DNA"/>
</dbReference>
<dbReference type="Proteomes" id="UP001558613">
    <property type="component" value="Unassembled WGS sequence"/>
</dbReference>
<evidence type="ECO:0000313" key="2">
    <source>
        <dbReference type="Proteomes" id="UP001558613"/>
    </source>
</evidence>
<sequence>MFVELITALVKFLPERFIVTHAPGSAVINWLFSTRLNLLSGGKRCLRKRLALVRRQRAERCERNRFEPVEKLLMWPSIHAMHPWNVISAKGDKRTGRSVISALQCRNFPYVHSVAKPSV</sequence>
<reference evidence="1 2" key="1">
    <citation type="submission" date="2023-09" db="EMBL/GenBank/DDBJ databases">
        <authorList>
            <person name="Wang M."/>
        </authorList>
    </citation>
    <scope>NUCLEOTIDE SEQUENCE [LARGE SCALE GENOMIC DNA]</scope>
    <source>
        <strain evidence="1">GT-2023</strain>
        <tissue evidence="1">Liver</tissue>
    </source>
</reference>
<evidence type="ECO:0000313" key="1">
    <source>
        <dbReference type="EMBL" id="KAL1281774.1"/>
    </source>
</evidence>
<accession>A0ABR3NXJ6</accession>
<protein>
    <submittedName>
        <fullName evidence="1">Uncharacterized protein</fullName>
    </submittedName>
</protein>
<comment type="caution">
    <text evidence="1">The sequence shown here is derived from an EMBL/GenBank/DDBJ whole genome shotgun (WGS) entry which is preliminary data.</text>
</comment>
<gene>
    <name evidence="1" type="ORF">QQF64_000577</name>
</gene>
<keyword evidence="2" id="KW-1185">Reference proteome</keyword>
<organism evidence="1 2">
    <name type="scientific">Cirrhinus molitorella</name>
    <name type="common">mud carp</name>
    <dbReference type="NCBI Taxonomy" id="172907"/>
    <lineage>
        <taxon>Eukaryota</taxon>
        <taxon>Metazoa</taxon>
        <taxon>Chordata</taxon>
        <taxon>Craniata</taxon>
        <taxon>Vertebrata</taxon>
        <taxon>Euteleostomi</taxon>
        <taxon>Actinopterygii</taxon>
        <taxon>Neopterygii</taxon>
        <taxon>Teleostei</taxon>
        <taxon>Ostariophysi</taxon>
        <taxon>Cypriniformes</taxon>
        <taxon>Cyprinidae</taxon>
        <taxon>Labeoninae</taxon>
        <taxon>Labeonini</taxon>
        <taxon>Cirrhinus</taxon>
    </lineage>
</organism>